<dbReference type="Proteomes" id="UP000095284">
    <property type="component" value="Unplaced"/>
</dbReference>
<dbReference type="WBParaSite" id="BXY_0467700.1">
    <property type="protein sequence ID" value="BXY_0467700.1"/>
    <property type="gene ID" value="BXY_0467700"/>
</dbReference>
<evidence type="ECO:0000313" key="4">
    <source>
        <dbReference type="Proteomes" id="UP000095284"/>
    </source>
</evidence>
<dbReference type="AlphaFoldDB" id="A0A1I7RVB6"/>
<evidence type="ECO:0000313" key="6">
    <source>
        <dbReference type="WBParaSite" id="BXY_0467700.1"/>
    </source>
</evidence>
<feature type="region of interest" description="Disordered" evidence="1">
    <location>
        <begin position="53"/>
        <end position="76"/>
    </location>
</feature>
<evidence type="ECO:0000313" key="3">
    <source>
        <dbReference type="EMBL" id="CAG9086644.1"/>
    </source>
</evidence>
<dbReference type="EMBL" id="CAJFDI010000001">
    <property type="protein sequence ID" value="CAD5210575.1"/>
    <property type="molecule type" value="Genomic_DNA"/>
</dbReference>
<evidence type="ECO:0000256" key="1">
    <source>
        <dbReference type="SAM" id="MobiDB-lite"/>
    </source>
</evidence>
<dbReference type="Proteomes" id="UP000659654">
    <property type="component" value="Unassembled WGS sequence"/>
</dbReference>
<accession>A0A1I7RVB6</accession>
<proteinExistence type="predicted"/>
<keyword evidence="5" id="KW-1185">Reference proteome</keyword>
<feature type="region of interest" description="Disordered" evidence="1">
    <location>
        <begin position="145"/>
        <end position="167"/>
    </location>
</feature>
<organism evidence="4 6">
    <name type="scientific">Bursaphelenchus xylophilus</name>
    <name type="common">Pinewood nematode worm</name>
    <name type="synonym">Aphelenchoides xylophilus</name>
    <dbReference type="NCBI Taxonomy" id="6326"/>
    <lineage>
        <taxon>Eukaryota</taxon>
        <taxon>Metazoa</taxon>
        <taxon>Ecdysozoa</taxon>
        <taxon>Nematoda</taxon>
        <taxon>Chromadorea</taxon>
        <taxon>Rhabditida</taxon>
        <taxon>Tylenchina</taxon>
        <taxon>Tylenchomorpha</taxon>
        <taxon>Aphelenchoidea</taxon>
        <taxon>Aphelenchoididae</taxon>
        <taxon>Bursaphelenchus</taxon>
    </lineage>
</organism>
<feature type="region of interest" description="Disordered" evidence="1">
    <location>
        <begin position="1"/>
        <end position="25"/>
    </location>
</feature>
<protein>
    <submittedName>
        <fullName evidence="2">(pine wood nematode) hypothetical protein</fullName>
    </submittedName>
</protein>
<gene>
    <name evidence="2" type="ORF">BXYJ_LOCUS1997</name>
</gene>
<evidence type="ECO:0000313" key="5">
    <source>
        <dbReference type="Proteomes" id="UP000659654"/>
    </source>
</evidence>
<dbReference type="Proteomes" id="UP000582659">
    <property type="component" value="Unassembled WGS sequence"/>
</dbReference>
<sequence length="428" mass="50211">MKKMLKLSRQLPIEFESDEEDVGQNQTMDSHVYPTENMVQFDKFPTFKTSIPEMHSTTSNGSAVNAEPSSMPELPEPQISERHMRKFVKHMVDSIPKEYHDGKVRYRVNGLTRQKVKEDRVPLGLNPFDLKPALKALKEDFPEEIPSALEDGPSPVPSPSHEKEDDPFAEKRAIIRREFDRYLYFNVNTTRCHTYTHFNYNRRFILDKSRSVPEVITYKYTTVSDSQLQKAWLQVDMTKMFLVVLCGDWPEIYGAEKICTYMRFMTEPVDEVLQIISDLKVHKVFKRIIIAPNWTWCNFDTFDKDEAGHCVRLLAKKLCSVRSQFGQHASHCYLFTYPFAFKHQSCRALRNCKAFNDVIKGSFENLCNVDHHAWTFPHFFTTLTQVADPLARLMARTLLEEFEKTELKERQRFLEWISENAYLRDFEA</sequence>
<evidence type="ECO:0000313" key="2">
    <source>
        <dbReference type="EMBL" id="CAD5210575.1"/>
    </source>
</evidence>
<dbReference type="EMBL" id="CAJFCV020000001">
    <property type="protein sequence ID" value="CAG9086644.1"/>
    <property type="molecule type" value="Genomic_DNA"/>
</dbReference>
<reference evidence="6" key="1">
    <citation type="submission" date="2016-11" db="UniProtKB">
        <authorList>
            <consortium name="WormBaseParasite"/>
        </authorList>
    </citation>
    <scope>IDENTIFICATION</scope>
</reference>
<reference evidence="3" key="2">
    <citation type="submission" date="2020-08" db="EMBL/GenBank/DDBJ databases">
        <authorList>
            <person name="Kikuchi T."/>
        </authorList>
    </citation>
    <scope>NUCLEOTIDE SEQUENCE</scope>
    <source>
        <strain evidence="2">Ka4C1</strain>
    </source>
</reference>
<name>A0A1I7RVB6_BURXY</name>
<dbReference type="OrthoDB" id="10669928at2759"/>